<comment type="caution">
    <text evidence="2">The sequence shown here is derived from an EMBL/GenBank/DDBJ whole genome shotgun (WGS) entry which is preliminary data.</text>
</comment>
<gene>
    <name evidence="2" type="ORF">IW19_03220</name>
</gene>
<keyword evidence="1" id="KW-1133">Transmembrane helix</keyword>
<feature type="transmembrane region" description="Helical" evidence="1">
    <location>
        <begin position="7"/>
        <end position="31"/>
    </location>
</feature>
<sequence>MSIKTFWAILIKILGLLLILGALTVVPQWLYSIYSAYQTGDNQSFIILTSILIVVLFVYFFAFKFSIYKTSWIIEKLKLDKGFDTNTIELNSNEYKIISIAVIVIGGLIFVENIPVLFRQIFVFFQQEMLFKDYPQSGWMVFNFIKILIGYLLMTNSFRIAKFIQNKNKE</sequence>
<feature type="transmembrane region" description="Helical" evidence="1">
    <location>
        <begin position="43"/>
        <end position="63"/>
    </location>
</feature>
<dbReference type="RefSeq" id="WP_035681074.1">
    <property type="nucleotide sequence ID" value="NZ_JPRL01000001.1"/>
</dbReference>
<evidence type="ECO:0000313" key="2">
    <source>
        <dbReference type="EMBL" id="KFF04599.1"/>
    </source>
</evidence>
<protein>
    <submittedName>
        <fullName evidence="2">Uncharacterized protein</fullName>
    </submittedName>
</protein>
<feature type="transmembrane region" description="Helical" evidence="1">
    <location>
        <begin position="138"/>
        <end position="161"/>
    </location>
</feature>
<keyword evidence="1" id="KW-0812">Transmembrane</keyword>
<evidence type="ECO:0000256" key="1">
    <source>
        <dbReference type="SAM" id="Phobius"/>
    </source>
</evidence>
<dbReference type="eggNOG" id="ENOG50338QN">
    <property type="taxonomic scope" value="Bacteria"/>
</dbReference>
<dbReference type="EMBL" id="JPRL01000001">
    <property type="protein sequence ID" value="KFF04599.1"/>
    <property type="molecule type" value="Genomic_DNA"/>
</dbReference>
<accession>A0A085ZJI5</accession>
<name>A0A085ZJI5_9FLAO</name>
<dbReference type="STRING" id="362418.IW19_03220"/>
<reference evidence="2 3" key="1">
    <citation type="submission" date="2014-07" db="EMBL/GenBank/DDBJ databases">
        <title>Genome of Flavobacterium reichenbachii LMG 25512.</title>
        <authorList>
            <person name="Stropko S.J."/>
            <person name="Pipes S.E."/>
            <person name="Newman J.D."/>
        </authorList>
    </citation>
    <scope>NUCLEOTIDE SEQUENCE [LARGE SCALE GENOMIC DNA]</scope>
    <source>
        <strain evidence="2 3">LMG 25512</strain>
    </source>
</reference>
<feature type="transmembrane region" description="Helical" evidence="1">
    <location>
        <begin position="97"/>
        <end position="118"/>
    </location>
</feature>
<keyword evidence="1" id="KW-0472">Membrane</keyword>
<evidence type="ECO:0000313" key="3">
    <source>
        <dbReference type="Proteomes" id="UP000028715"/>
    </source>
</evidence>
<keyword evidence="3" id="KW-1185">Reference proteome</keyword>
<proteinExistence type="predicted"/>
<organism evidence="2 3">
    <name type="scientific">Flavobacterium reichenbachii</name>
    <dbReference type="NCBI Taxonomy" id="362418"/>
    <lineage>
        <taxon>Bacteria</taxon>
        <taxon>Pseudomonadati</taxon>
        <taxon>Bacteroidota</taxon>
        <taxon>Flavobacteriia</taxon>
        <taxon>Flavobacteriales</taxon>
        <taxon>Flavobacteriaceae</taxon>
        <taxon>Flavobacterium</taxon>
    </lineage>
</organism>
<dbReference type="Proteomes" id="UP000028715">
    <property type="component" value="Unassembled WGS sequence"/>
</dbReference>
<dbReference type="AlphaFoldDB" id="A0A085ZJI5"/>